<dbReference type="SUPFAM" id="SSF69118">
    <property type="entry name" value="AhpD-like"/>
    <property type="match status" value="1"/>
</dbReference>
<organism evidence="2 3">
    <name type="scientific">Nocardioides jejuensis</name>
    <dbReference type="NCBI Taxonomy" id="2502782"/>
    <lineage>
        <taxon>Bacteria</taxon>
        <taxon>Bacillati</taxon>
        <taxon>Actinomycetota</taxon>
        <taxon>Actinomycetes</taxon>
        <taxon>Propionibacteriales</taxon>
        <taxon>Nocardioidaceae</taxon>
        <taxon>Nocardioides</taxon>
    </lineage>
</organism>
<keyword evidence="3" id="KW-1185">Reference proteome</keyword>
<dbReference type="PANTHER" id="PTHR34846">
    <property type="entry name" value="4-CARBOXYMUCONOLACTONE DECARBOXYLASE FAMILY PROTEIN (AFU_ORTHOLOGUE AFUA_6G11590)"/>
    <property type="match status" value="1"/>
</dbReference>
<evidence type="ECO:0000313" key="2">
    <source>
        <dbReference type="EMBL" id="TCJ24171.1"/>
    </source>
</evidence>
<dbReference type="GO" id="GO:0051920">
    <property type="term" value="F:peroxiredoxin activity"/>
    <property type="evidence" value="ECO:0007669"/>
    <property type="project" value="InterPro"/>
</dbReference>
<comment type="caution">
    <text evidence="2">The sequence shown here is derived from an EMBL/GenBank/DDBJ whole genome shotgun (WGS) entry which is preliminary data.</text>
</comment>
<dbReference type="InterPro" id="IPR029032">
    <property type="entry name" value="AhpD-like"/>
</dbReference>
<dbReference type="Gene3D" id="1.20.1290.10">
    <property type="entry name" value="AhpD-like"/>
    <property type="match status" value="1"/>
</dbReference>
<dbReference type="OrthoDB" id="657225at2"/>
<dbReference type="Proteomes" id="UP000295453">
    <property type="component" value="Unassembled WGS sequence"/>
</dbReference>
<dbReference type="EMBL" id="SJZJ01000014">
    <property type="protein sequence ID" value="TCJ24171.1"/>
    <property type="molecule type" value="Genomic_DNA"/>
</dbReference>
<evidence type="ECO:0000313" key="3">
    <source>
        <dbReference type="Proteomes" id="UP000295453"/>
    </source>
</evidence>
<dbReference type="PANTHER" id="PTHR34846:SF10">
    <property type="entry name" value="CYTOPLASMIC PROTEIN"/>
    <property type="match status" value="1"/>
</dbReference>
<evidence type="ECO:0000259" key="1">
    <source>
        <dbReference type="Pfam" id="PF02627"/>
    </source>
</evidence>
<accession>A0A4R1C195</accession>
<name>A0A4R1C195_9ACTN</name>
<reference evidence="2 3" key="1">
    <citation type="submission" date="2019-03" db="EMBL/GenBank/DDBJ databases">
        <authorList>
            <person name="Kim M.K.M."/>
        </authorList>
    </citation>
    <scope>NUCLEOTIDE SEQUENCE [LARGE SCALE GENOMIC DNA]</scope>
    <source>
        <strain evidence="2 3">18JY15-6</strain>
    </source>
</reference>
<sequence length="200" mass="21502">MTTRIPATEISGLKGAIVRRFSTKMFGKVPESLGVMWHNQPVLNASMGFGQKLTKWDRCDPGLKAFAHMAVASYIGCSWCLDFNYFMARHEGLDLVKAQQVPCWRESDVFTALERDVLGYAEAMSATPVEVTDELAARLLDALGPAALVELTSVIGFANLTTRGNVAMGIESEGFADACGMKPLASRPEAGQRAGVASPA</sequence>
<proteinExistence type="predicted"/>
<dbReference type="InterPro" id="IPR003779">
    <property type="entry name" value="CMD-like"/>
</dbReference>
<feature type="domain" description="Carboxymuconolactone decarboxylase-like" evidence="1">
    <location>
        <begin position="42"/>
        <end position="123"/>
    </location>
</feature>
<dbReference type="AlphaFoldDB" id="A0A4R1C195"/>
<protein>
    <submittedName>
        <fullName evidence="2">Carboxymuconolactone decarboxylase family protein</fullName>
    </submittedName>
</protein>
<gene>
    <name evidence="2" type="ORF">EPD65_09555</name>
</gene>
<dbReference type="Pfam" id="PF02627">
    <property type="entry name" value="CMD"/>
    <property type="match status" value="1"/>
</dbReference>